<comment type="caution">
    <text evidence="2">The sequence shown here is derived from an EMBL/GenBank/DDBJ whole genome shotgun (WGS) entry which is preliminary data.</text>
</comment>
<feature type="chain" id="PRO_5001926191" description="Lipoprotein" evidence="1">
    <location>
        <begin position="22"/>
        <end position="245"/>
    </location>
</feature>
<name>A0A096CHH2_FLAPL</name>
<dbReference type="eggNOG" id="ENOG502ZRHN">
    <property type="taxonomic scope" value="Bacteria"/>
</dbReference>
<evidence type="ECO:0008006" key="4">
    <source>
        <dbReference type="Google" id="ProtNLM"/>
    </source>
</evidence>
<sequence length="245" mass="26164">MNHTSITGLACLLAVALTACAGGGEPPAPSGSPASAPLEALKEPANSMSVSPPLSPAPVSAEALAAYRALLAGEPGALDRPPEGLELHQVTLPPAEELEYVLLDLDGDGGAELVVQMVAQPHKFNAVFHYGDGELSCWQYDIMEMSCRDYPLGDGAMVRQYDTGTGPNRYSNLYTVFRYLPDGETEKCASLAVHQDTQEDGTEVFTYLVDDAEVDQDTFAAEFEELVGSRLLSLEDWTPATERPG</sequence>
<feature type="signal peptide" evidence="1">
    <location>
        <begin position="1"/>
        <end position="21"/>
    </location>
</feature>
<gene>
    <name evidence="2" type="ORF">HMPREF9460_02965</name>
</gene>
<dbReference type="EMBL" id="ADLO01000091">
    <property type="protein sequence ID" value="KGF54272.1"/>
    <property type="molecule type" value="Genomic_DNA"/>
</dbReference>
<evidence type="ECO:0000313" key="3">
    <source>
        <dbReference type="Proteomes" id="UP000029585"/>
    </source>
</evidence>
<dbReference type="RefSeq" id="WP_044942213.1">
    <property type="nucleotide sequence ID" value="NZ_KN174164.1"/>
</dbReference>
<evidence type="ECO:0000313" key="2">
    <source>
        <dbReference type="EMBL" id="KGF54272.1"/>
    </source>
</evidence>
<reference evidence="2 3" key="1">
    <citation type="submission" date="2011-08" db="EMBL/GenBank/DDBJ databases">
        <title>The Genome Sequence of Clostridium orbiscindens 1_3_50AFAA.</title>
        <authorList>
            <consortium name="The Broad Institute Genome Sequencing Platform"/>
            <person name="Earl A."/>
            <person name="Ward D."/>
            <person name="Feldgarden M."/>
            <person name="Gevers D."/>
            <person name="Daigneault M."/>
            <person name="Strauss J."/>
            <person name="Allen-Vercoe E."/>
            <person name="Young S.K."/>
            <person name="Zeng Q."/>
            <person name="Gargeya S."/>
            <person name="Fitzgerald M."/>
            <person name="Haas B."/>
            <person name="Abouelleil A."/>
            <person name="Alvarado L."/>
            <person name="Arachchi H.M."/>
            <person name="Berlin A."/>
            <person name="Brown A."/>
            <person name="Chapman S.B."/>
            <person name="Chen Z."/>
            <person name="Dunbar C."/>
            <person name="Freedman E."/>
            <person name="Gearin G."/>
            <person name="Gellesch M."/>
            <person name="Goldberg J."/>
            <person name="Griggs A."/>
            <person name="Gujja S."/>
            <person name="Heiman D."/>
            <person name="Howarth C."/>
            <person name="Larson L."/>
            <person name="Lui A."/>
            <person name="MacDonald P.J.P."/>
            <person name="Montmayeur A."/>
            <person name="Murphy C."/>
            <person name="Neiman D."/>
            <person name="Pearson M."/>
            <person name="Priest M."/>
            <person name="Roberts A."/>
            <person name="Saif S."/>
            <person name="Shea T."/>
            <person name="Shenoy N."/>
            <person name="Sisk P."/>
            <person name="Stolte C."/>
            <person name="Sykes S."/>
            <person name="Wortman J."/>
            <person name="Nusbaum C."/>
            <person name="Birren B."/>
        </authorList>
    </citation>
    <scope>NUCLEOTIDE SEQUENCE [LARGE SCALE GENOMIC DNA]</scope>
    <source>
        <strain evidence="2 3">1_3_50AFAA</strain>
    </source>
</reference>
<dbReference type="HOGENOM" id="CLU_1132062_0_0_9"/>
<accession>A0A096CHH2</accession>
<proteinExistence type="predicted"/>
<organism evidence="2 3">
    <name type="scientific">Flavonifractor plautii 1_3_50AFAA</name>
    <dbReference type="NCBI Taxonomy" id="742738"/>
    <lineage>
        <taxon>Bacteria</taxon>
        <taxon>Bacillati</taxon>
        <taxon>Bacillota</taxon>
        <taxon>Clostridia</taxon>
        <taxon>Eubacteriales</taxon>
        <taxon>Oscillospiraceae</taxon>
        <taxon>Flavonifractor</taxon>
    </lineage>
</organism>
<protein>
    <recommendedName>
        <fullName evidence="4">Lipoprotein</fullName>
    </recommendedName>
</protein>
<keyword evidence="3" id="KW-1185">Reference proteome</keyword>
<dbReference type="PATRIC" id="fig|742738.3.peg.3048"/>
<evidence type="ECO:0000256" key="1">
    <source>
        <dbReference type="SAM" id="SignalP"/>
    </source>
</evidence>
<dbReference type="AlphaFoldDB" id="A0A096CHH2"/>
<dbReference type="Proteomes" id="UP000029585">
    <property type="component" value="Unassembled WGS sequence"/>
</dbReference>
<keyword evidence="1" id="KW-0732">Signal</keyword>